<dbReference type="InterPro" id="IPR000086">
    <property type="entry name" value="NUDIX_hydrolase_dom"/>
</dbReference>
<dbReference type="SUPFAM" id="SSF55811">
    <property type="entry name" value="Nudix"/>
    <property type="match status" value="1"/>
</dbReference>
<evidence type="ECO:0000313" key="2">
    <source>
        <dbReference type="EMBL" id="NYD33338.1"/>
    </source>
</evidence>
<sequence>MSGDDESRDLVAVTLVWRGRVGIFKRGERSGSDRGRWRCVHDALGPDDDAVAAAARILHAATGLVVRDLSVLRAGPVLQFAEDRGRDRRIHTVLARTDQRRLQLGEEHVAHRWVRREQLARFDGQVTWLRPVVDAVLADWQPASVAPVDRHPVTA</sequence>
<dbReference type="Proteomes" id="UP000582231">
    <property type="component" value="Unassembled WGS sequence"/>
</dbReference>
<evidence type="ECO:0000313" key="3">
    <source>
        <dbReference type="Proteomes" id="UP000582231"/>
    </source>
</evidence>
<dbReference type="Pfam" id="PF00293">
    <property type="entry name" value="NUDIX"/>
    <property type="match status" value="1"/>
</dbReference>
<name>A0A852RS35_9ACTN</name>
<organism evidence="2 3">
    <name type="scientific">Nocardioides kongjuensis</name>
    <dbReference type="NCBI Taxonomy" id="349522"/>
    <lineage>
        <taxon>Bacteria</taxon>
        <taxon>Bacillati</taxon>
        <taxon>Actinomycetota</taxon>
        <taxon>Actinomycetes</taxon>
        <taxon>Propionibacteriales</taxon>
        <taxon>Nocardioidaceae</taxon>
        <taxon>Nocardioides</taxon>
    </lineage>
</organism>
<comment type="caution">
    <text evidence="2">The sequence shown here is derived from an EMBL/GenBank/DDBJ whole genome shotgun (WGS) entry which is preliminary data.</text>
</comment>
<reference evidence="2 3" key="1">
    <citation type="submission" date="2020-07" db="EMBL/GenBank/DDBJ databases">
        <title>Sequencing the genomes of 1000 actinobacteria strains.</title>
        <authorList>
            <person name="Klenk H.-P."/>
        </authorList>
    </citation>
    <scope>NUCLEOTIDE SEQUENCE [LARGE SCALE GENOMIC DNA]</scope>
    <source>
        <strain evidence="2 3">DSM 19082</strain>
    </source>
</reference>
<dbReference type="InterPro" id="IPR015797">
    <property type="entry name" value="NUDIX_hydrolase-like_dom_sf"/>
</dbReference>
<accession>A0A852RS35</accession>
<keyword evidence="3" id="KW-1185">Reference proteome</keyword>
<evidence type="ECO:0000259" key="1">
    <source>
        <dbReference type="Pfam" id="PF00293"/>
    </source>
</evidence>
<proteinExistence type="predicted"/>
<dbReference type="RefSeq" id="WP_179729397.1">
    <property type="nucleotide sequence ID" value="NZ_BAABEF010000001.1"/>
</dbReference>
<dbReference type="EMBL" id="JACCBF010000001">
    <property type="protein sequence ID" value="NYD33338.1"/>
    <property type="molecule type" value="Genomic_DNA"/>
</dbReference>
<protein>
    <recommendedName>
        <fullName evidence="1">Nudix hydrolase domain-containing protein</fullName>
    </recommendedName>
</protein>
<gene>
    <name evidence="2" type="ORF">BJ958_004884</name>
</gene>
<feature type="domain" description="Nudix hydrolase" evidence="1">
    <location>
        <begin position="19"/>
        <end position="131"/>
    </location>
</feature>
<dbReference type="AlphaFoldDB" id="A0A852RS35"/>
<dbReference type="Gene3D" id="3.90.79.10">
    <property type="entry name" value="Nucleoside Triphosphate Pyrophosphohydrolase"/>
    <property type="match status" value="1"/>
</dbReference>